<dbReference type="EMBL" id="JBHFEH010000033">
    <property type="protein sequence ID" value="KAL2051641.1"/>
    <property type="molecule type" value="Genomic_DNA"/>
</dbReference>
<gene>
    <name evidence="3" type="ORF">ABVK25_008055</name>
</gene>
<evidence type="ECO:0000259" key="2">
    <source>
        <dbReference type="Pfam" id="PF00004"/>
    </source>
</evidence>
<dbReference type="InterPro" id="IPR050168">
    <property type="entry name" value="AAA_ATPase_domain"/>
</dbReference>
<dbReference type="PANTHER" id="PTHR23077">
    <property type="entry name" value="AAA-FAMILY ATPASE"/>
    <property type="match status" value="1"/>
</dbReference>
<evidence type="ECO:0000256" key="1">
    <source>
        <dbReference type="SAM" id="MobiDB-lite"/>
    </source>
</evidence>
<feature type="domain" description="ATPase AAA-type core" evidence="2">
    <location>
        <begin position="238"/>
        <end position="359"/>
    </location>
</feature>
<protein>
    <recommendedName>
        <fullName evidence="2">ATPase AAA-type core domain-containing protein</fullName>
    </recommendedName>
</protein>
<dbReference type="SUPFAM" id="SSF52540">
    <property type="entry name" value="P-loop containing nucleoside triphosphate hydrolases"/>
    <property type="match status" value="1"/>
</dbReference>
<feature type="region of interest" description="Disordered" evidence="1">
    <location>
        <begin position="465"/>
        <end position="487"/>
    </location>
</feature>
<name>A0ABR4B160_9LECA</name>
<dbReference type="InterPro" id="IPR027417">
    <property type="entry name" value="P-loop_NTPase"/>
</dbReference>
<dbReference type="InterPro" id="IPR003959">
    <property type="entry name" value="ATPase_AAA_core"/>
</dbReference>
<proteinExistence type="predicted"/>
<dbReference type="Pfam" id="PF00004">
    <property type="entry name" value="AAA"/>
    <property type="match status" value="1"/>
</dbReference>
<reference evidence="3 4" key="1">
    <citation type="submission" date="2024-09" db="EMBL/GenBank/DDBJ databases">
        <title>Rethinking Asexuality: The Enigmatic Case of Functional Sexual Genes in Lepraria (Stereocaulaceae).</title>
        <authorList>
            <person name="Doellman M."/>
            <person name="Sun Y."/>
            <person name="Barcenas-Pena A."/>
            <person name="Lumbsch H.T."/>
            <person name="Grewe F."/>
        </authorList>
    </citation>
    <scope>NUCLEOTIDE SEQUENCE [LARGE SCALE GENOMIC DNA]</scope>
    <source>
        <strain evidence="3 4">Grewe 0041</strain>
    </source>
</reference>
<accession>A0ABR4B160</accession>
<dbReference type="Proteomes" id="UP001590951">
    <property type="component" value="Unassembled WGS sequence"/>
</dbReference>
<dbReference type="CDD" id="cd19481">
    <property type="entry name" value="RecA-like_protease"/>
    <property type="match status" value="1"/>
</dbReference>
<dbReference type="Gene3D" id="3.40.50.300">
    <property type="entry name" value="P-loop containing nucleotide triphosphate hydrolases"/>
    <property type="match status" value="1"/>
</dbReference>
<evidence type="ECO:0000313" key="3">
    <source>
        <dbReference type="EMBL" id="KAL2051641.1"/>
    </source>
</evidence>
<feature type="compositionally biased region" description="Polar residues" evidence="1">
    <location>
        <begin position="471"/>
        <end position="481"/>
    </location>
</feature>
<organism evidence="3 4">
    <name type="scientific">Lepraria finkii</name>
    <dbReference type="NCBI Taxonomy" id="1340010"/>
    <lineage>
        <taxon>Eukaryota</taxon>
        <taxon>Fungi</taxon>
        <taxon>Dikarya</taxon>
        <taxon>Ascomycota</taxon>
        <taxon>Pezizomycotina</taxon>
        <taxon>Lecanoromycetes</taxon>
        <taxon>OSLEUM clade</taxon>
        <taxon>Lecanoromycetidae</taxon>
        <taxon>Lecanorales</taxon>
        <taxon>Lecanorineae</taxon>
        <taxon>Stereocaulaceae</taxon>
        <taxon>Lepraria</taxon>
    </lineage>
</organism>
<evidence type="ECO:0000313" key="4">
    <source>
        <dbReference type="Proteomes" id="UP001590951"/>
    </source>
</evidence>
<comment type="caution">
    <text evidence="3">The sequence shown here is derived from an EMBL/GenBank/DDBJ whole genome shotgun (WGS) entry which is preliminary data.</text>
</comment>
<dbReference type="PANTHER" id="PTHR23077:SF132">
    <property type="entry name" value="ATP-DEPENDENT ZN PROTEASE"/>
    <property type="match status" value="1"/>
</dbReference>
<keyword evidence="4" id="KW-1185">Reference proteome</keyword>
<sequence length="487" mass="55064">MRNGTASHSDKMDESFAVSKASANVFDDYQKHNSGSQISSDIAIFTSLRDRYPDWEVTVTPSHTGLLKFARAGLAETKLDTKTEDFSAWRMHSPASDRTSQQPGTMSDKVKFGKYDYRWNDENFIVYSATFQQGFGQIKNNYVLHKRGHELVDGRCKITDDLIAAATQWNNNVHDEVLVFDQEMWTKNSELWGSVQNSSWNDVIMNEDMKETLVKDVEGFFDSVDEYKEFAVPWKRGIIFHGLPGNGKTISIKALVHALYKRPNPIPTLYVKSLAGCHGPEYAIRQIFVKARQSTPCLLVFEDLDSLITDQVKSFFLNEVDGLESNEGLMMLGSTNYLERLDAGISKRPGRFDRKYHFTLPALPERVKYCEYWRSKLAKNNKIDFPPKLSEAIADITEGFSFAYLKETFITSLLMIVGSRKTSQEIEGLFETTNNASELDNLLLWRVMSKQVKILRAEMEDARKSAEDAANNVSANGTANPAGTPAP</sequence>